<dbReference type="PATRIC" id="fig|1469144.10.peg.1547"/>
<dbReference type="Proteomes" id="UP000070188">
    <property type="component" value="Unassembled WGS sequence"/>
</dbReference>
<sequence length="38" mass="4301">MAAHRLPVSRDRASSWRHAEVLPLPGDSSFRAARDDLR</sequence>
<comment type="caution">
    <text evidence="1">The sequence shown here is derived from an EMBL/GenBank/DDBJ whole genome shotgun (WGS) entry which is preliminary data.</text>
</comment>
<reference evidence="2" key="1">
    <citation type="submission" date="2015-04" db="EMBL/GenBank/DDBJ databases">
        <title>Physiological reanalysis, assessment of diazotrophy, and genome sequences of multiple isolates of Streptomyces thermoautotrophicus.</title>
        <authorList>
            <person name="MacKellar D.C."/>
            <person name="Lieber L."/>
            <person name="Norman J."/>
            <person name="Bolger A."/>
            <person name="Tobin C."/>
            <person name="Murray J.W."/>
            <person name="Chang R."/>
            <person name="Ford T."/>
            <person name="Nguyen P.Q."/>
            <person name="Woodward J."/>
            <person name="Permingeat H."/>
            <person name="Joshi N.S."/>
            <person name="Silver P.A."/>
            <person name="Usadel B."/>
            <person name="Rutherford A.W."/>
            <person name="Friesen M."/>
            <person name="Prell J."/>
        </authorList>
    </citation>
    <scope>NUCLEOTIDE SEQUENCE [LARGE SCALE GENOMIC DNA]</scope>
    <source>
        <strain evidence="2">H1</strain>
    </source>
</reference>
<dbReference type="STRING" id="1469144.LI90_1408"/>
<accession>A0A132MPX2</accession>
<gene>
    <name evidence="1" type="ORF">LI90_1408</name>
</gene>
<protein>
    <submittedName>
        <fullName evidence="1">Uncharacterized protein</fullName>
    </submittedName>
</protein>
<dbReference type="AlphaFoldDB" id="A0A132MPX2"/>
<organism evidence="1 2">
    <name type="scientific">Carbonactinospora thermoautotrophica</name>
    <dbReference type="NCBI Taxonomy" id="1469144"/>
    <lineage>
        <taxon>Bacteria</taxon>
        <taxon>Bacillati</taxon>
        <taxon>Actinomycetota</taxon>
        <taxon>Actinomycetes</taxon>
        <taxon>Kitasatosporales</taxon>
        <taxon>Carbonactinosporaceae</taxon>
        <taxon>Carbonactinospora</taxon>
    </lineage>
</organism>
<dbReference type="EMBL" id="LAXD01000001">
    <property type="protein sequence ID" value="KWW99769.1"/>
    <property type="molecule type" value="Genomic_DNA"/>
</dbReference>
<keyword evidence="2" id="KW-1185">Reference proteome</keyword>
<proteinExistence type="predicted"/>
<evidence type="ECO:0000313" key="2">
    <source>
        <dbReference type="Proteomes" id="UP000070188"/>
    </source>
</evidence>
<name>A0A132MPX2_9ACTN</name>
<evidence type="ECO:0000313" key="1">
    <source>
        <dbReference type="EMBL" id="KWW99769.1"/>
    </source>
</evidence>